<feature type="domain" description="XS" evidence="2">
    <location>
        <begin position="152"/>
        <end position="268"/>
    </location>
</feature>
<name>A0AA38CQR9_TAXCH</name>
<evidence type="ECO:0000256" key="1">
    <source>
        <dbReference type="SAM" id="MobiDB-lite"/>
    </source>
</evidence>
<evidence type="ECO:0000313" key="3">
    <source>
        <dbReference type="EMBL" id="KAH9302938.1"/>
    </source>
</evidence>
<proteinExistence type="predicted"/>
<feature type="region of interest" description="Disordered" evidence="1">
    <location>
        <begin position="1"/>
        <end position="50"/>
    </location>
</feature>
<dbReference type="AlphaFoldDB" id="A0AA38CQR9"/>
<dbReference type="GO" id="GO:0051607">
    <property type="term" value="P:defense response to virus"/>
    <property type="evidence" value="ECO:0007669"/>
    <property type="project" value="InterPro"/>
</dbReference>
<dbReference type="OMA" id="IDHAKNV"/>
<sequence>MSKPVQNGGFRGAKPHNRASKEEGKILSQAFRSEGDHEDEDDKKSSNTHQAMKNNKVFKGFFESLEPLSLKVINNEEWGCPACKGGGARANARYKGMQSLIEHAKTTKFWNGRLHQKFVKVLEEEVKTRGIACSVVQHVYGKWLGLENVYSEHEIVWPPMVVIQNTNFGPSNNQQKVMGMGTTELLECFKQYKPTKAKYASGPKGHCGVSLLVFDDSTLGYLEADYLHKHFLKDKRGRDDWDSFGMTNQHSSGKRILYGYMATSEDIDNFNKYSTKAKVKYDMVPYQSKVIQQVKKMEGDSQKVVWLETKIVEDQERTKHLEEKINQMAEHMHIQREDMNNFMRKAMECEENCRKG</sequence>
<dbReference type="PANTHER" id="PTHR46602">
    <property type="entry name" value="PROTEIN SUPPRESSOR OF GENE SILENCING 3"/>
    <property type="match status" value="1"/>
</dbReference>
<feature type="non-terminal residue" evidence="3">
    <location>
        <position position="1"/>
    </location>
</feature>
<comment type="caution">
    <text evidence="3">The sequence shown here is derived from an EMBL/GenBank/DDBJ whole genome shotgun (WGS) entry which is preliminary data.</text>
</comment>
<gene>
    <name evidence="3" type="ORF">KI387_014521</name>
</gene>
<reference evidence="3 4" key="1">
    <citation type="journal article" date="2021" name="Nat. Plants">
        <title>The Taxus genome provides insights into paclitaxel biosynthesis.</title>
        <authorList>
            <person name="Xiong X."/>
            <person name="Gou J."/>
            <person name="Liao Q."/>
            <person name="Li Y."/>
            <person name="Zhou Q."/>
            <person name="Bi G."/>
            <person name="Li C."/>
            <person name="Du R."/>
            <person name="Wang X."/>
            <person name="Sun T."/>
            <person name="Guo L."/>
            <person name="Liang H."/>
            <person name="Lu P."/>
            <person name="Wu Y."/>
            <person name="Zhang Z."/>
            <person name="Ro D.K."/>
            <person name="Shang Y."/>
            <person name="Huang S."/>
            <person name="Yan J."/>
        </authorList>
    </citation>
    <scope>NUCLEOTIDE SEQUENCE [LARGE SCALE GENOMIC DNA]</scope>
    <source>
        <strain evidence="3">Ta-2019</strain>
    </source>
</reference>
<keyword evidence="4" id="KW-1185">Reference proteome</keyword>
<accession>A0AA38CQR9</accession>
<dbReference type="GO" id="GO:0031047">
    <property type="term" value="P:regulatory ncRNA-mediated gene silencing"/>
    <property type="evidence" value="ECO:0007669"/>
    <property type="project" value="InterPro"/>
</dbReference>
<evidence type="ECO:0000313" key="4">
    <source>
        <dbReference type="Proteomes" id="UP000824469"/>
    </source>
</evidence>
<dbReference type="InterPro" id="IPR038588">
    <property type="entry name" value="XS_domain_sf"/>
</dbReference>
<dbReference type="Pfam" id="PF03468">
    <property type="entry name" value="XS"/>
    <property type="match status" value="1"/>
</dbReference>
<dbReference type="InterPro" id="IPR044287">
    <property type="entry name" value="SGS3"/>
</dbReference>
<dbReference type="EMBL" id="JAHRHJ020000009">
    <property type="protein sequence ID" value="KAH9302938.1"/>
    <property type="molecule type" value="Genomic_DNA"/>
</dbReference>
<dbReference type="InterPro" id="IPR005380">
    <property type="entry name" value="XS_domain"/>
</dbReference>
<dbReference type="PANTHER" id="PTHR46602:SF1">
    <property type="entry name" value="PROTEIN SUPPRESSOR OF GENE SILENCING 3"/>
    <property type="match status" value="1"/>
</dbReference>
<dbReference type="Proteomes" id="UP000824469">
    <property type="component" value="Unassembled WGS sequence"/>
</dbReference>
<evidence type="ECO:0000259" key="2">
    <source>
        <dbReference type="Pfam" id="PF03468"/>
    </source>
</evidence>
<protein>
    <recommendedName>
        <fullName evidence="2">XS domain-containing protein</fullName>
    </recommendedName>
</protein>
<organism evidence="3 4">
    <name type="scientific">Taxus chinensis</name>
    <name type="common">Chinese yew</name>
    <name type="synonym">Taxus wallichiana var. chinensis</name>
    <dbReference type="NCBI Taxonomy" id="29808"/>
    <lineage>
        <taxon>Eukaryota</taxon>
        <taxon>Viridiplantae</taxon>
        <taxon>Streptophyta</taxon>
        <taxon>Embryophyta</taxon>
        <taxon>Tracheophyta</taxon>
        <taxon>Spermatophyta</taxon>
        <taxon>Pinopsida</taxon>
        <taxon>Pinidae</taxon>
        <taxon>Conifers II</taxon>
        <taxon>Cupressales</taxon>
        <taxon>Taxaceae</taxon>
        <taxon>Taxus</taxon>
    </lineage>
</organism>
<dbReference type="Gene3D" id="3.30.70.2890">
    <property type="entry name" value="XS domain"/>
    <property type="match status" value="1"/>
</dbReference>